<evidence type="ECO:0000313" key="2">
    <source>
        <dbReference type="EMBL" id="ODV91293.1"/>
    </source>
</evidence>
<gene>
    <name evidence="2" type="ORF">CANCADRAFT_3004</name>
</gene>
<proteinExistence type="predicted"/>
<accession>A0A1E4THS8</accession>
<feature type="transmembrane region" description="Helical" evidence="1">
    <location>
        <begin position="188"/>
        <end position="209"/>
    </location>
</feature>
<sequence length="327" mass="36789">MTSLRSRIDDINAAEAAVSERSVVSLLEDCKTVMKRSAAFYRSVDEPQKLLDLEPTQNVVDLTRKIIQNPKLPLSSDILHAYFTCRPFPDTQDAISALELFYKRNKDPKAFVDPNVAMIPLRNALLRNEIKDAIRIIDLSAAHPRWRQHASRAAMKGVYAWLGFSGGVMVAAEALMRSGAFGLIESTLWLQSMLAAYLGNTGILLYIVMAGRRSDAAGRVTWARGFPQHKWYPRAQELIMMTKVAEADELNPENNGEVSPYVRSELARRNMMLLQSEDEANMKEYWARGGEGFTWVEPDQDPADLLRRQKLQTTPSIAPPNLPKQAN</sequence>
<keyword evidence="1" id="KW-0812">Transmembrane</keyword>
<dbReference type="AlphaFoldDB" id="A0A1E4THS8"/>
<evidence type="ECO:0000313" key="3">
    <source>
        <dbReference type="Proteomes" id="UP000095023"/>
    </source>
</evidence>
<dbReference type="OrthoDB" id="4089405at2759"/>
<reference evidence="3" key="1">
    <citation type="submission" date="2016-02" db="EMBL/GenBank/DDBJ databases">
        <title>Comparative genomics of biotechnologically important yeasts.</title>
        <authorList>
            <consortium name="DOE Joint Genome Institute"/>
            <person name="Riley R."/>
            <person name="Haridas S."/>
            <person name="Wolfe K.H."/>
            <person name="Lopes M.R."/>
            <person name="Hittinger C.T."/>
            <person name="Goker M."/>
            <person name="Salamov A."/>
            <person name="Wisecaver J."/>
            <person name="Long T.M."/>
            <person name="Aerts A.L."/>
            <person name="Barry K."/>
            <person name="Choi C."/>
            <person name="Clum A."/>
            <person name="Coughlan A.Y."/>
            <person name="Deshpande S."/>
            <person name="Douglass A.P."/>
            <person name="Hanson S.J."/>
            <person name="Klenk H.-P."/>
            <person name="Labutti K."/>
            <person name="Lapidus A."/>
            <person name="Lindquist E."/>
            <person name="Lipzen A."/>
            <person name="Meier-Kolthoff J.P."/>
            <person name="Ohm R.A."/>
            <person name="Otillar R.P."/>
            <person name="Pangilinan J."/>
            <person name="Peng Y."/>
            <person name="Rokas A."/>
            <person name="Rosa C.A."/>
            <person name="Scheuner C."/>
            <person name="Sibirny A.A."/>
            <person name="Slot J.C."/>
            <person name="Stielow J.B."/>
            <person name="Sun H."/>
            <person name="Kurtzman C.P."/>
            <person name="Blackwell M."/>
            <person name="Jeffries T.W."/>
            <person name="Grigoriev I.V."/>
        </authorList>
    </citation>
    <scope>NUCLEOTIDE SEQUENCE [LARGE SCALE GENOMIC DNA]</scope>
    <source>
        <strain evidence="3">NRRL Y-17796</strain>
    </source>
</reference>
<feature type="transmembrane region" description="Helical" evidence="1">
    <location>
        <begin position="157"/>
        <end position="176"/>
    </location>
</feature>
<protein>
    <submittedName>
        <fullName evidence="2">Uncharacterized protein</fullName>
    </submittedName>
</protein>
<dbReference type="EMBL" id="KV453842">
    <property type="protein sequence ID" value="ODV91293.1"/>
    <property type="molecule type" value="Genomic_DNA"/>
</dbReference>
<name>A0A1E4THS8_9ASCO</name>
<keyword evidence="1" id="KW-0472">Membrane</keyword>
<keyword evidence="3" id="KW-1185">Reference proteome</keyword>
<evidence type="ECO:0000256" key="1">
    <source>
        <dbReference type="SAM" id="Phobius"/>
    </source>
</evidence>
<dbReference type="Proteomes" id="UP000095023">
    <property type="component" value="Unassembled WGS sequence"/>
</dbReference>
<keyword evidence="1" id="KW-1133">Transmembrane helix</keyword>
<organism evidence="2 3">
    <name type="scientific">Tortispora caseinolytica NRRL Y-17796</name>
    <dbReference type="NCBI Taxonomy" id="767744"/>
    <lineage>
        <taxon>Eukaryota</taxon>
        <taxon>Fungi</taxon>
        <taxon>Dikarya</taxon>
        <taxon>Ascomycota</taxon>
        <taxon>Saccharomycotina</taxon>
        <taxon>Trigonopsidomycetes</taxon>
        <taxon>Trigonopsidales</taxon>
        <taxon>Trigonopsidaceae</taxon>
        <taxon>Tortispora</taxon>
    </lineage>
</organism>